<dbReference type="Proteomes" id="UP000036947">
    <property type="component" value="Unassembled WGS sequence"/>
</dbReference>
<name>A0A0L0N100_TOLOC</name>
<comment type="caution">
    <text evidence="1">The sequence shown here is derived from an EMBL/GenBank/DDBJ whole genome shotgun (WGS) entry which is preliminary data.</text>
</comment>
<evidence type="ECO:0000313" key="1">
    <source>
        <dbReference type="EMBL" id="KND87772.1"/>
    </source>
</evidence>
<organism evidence="1 2">
    <name type="scientific">Tolypocladium ophioglossoides (strain CBS 100239)</name>
    <name type="common">Snaketongue truffleclub</name>
    <name type="synonym">Elaphocordyceps ophioglossoides</name>
    <dbReference type="NCBI Taxonomy" id="1163406"/>
    <lineage>
        <taxon>Eukaryota</taxon>
        <taxon>Fungi</taxon>
        <taxon>Dikarya</taxon>
        <taxon>Ascomycota</taxon>
        <taxon>Pezizomycotina</taxon>
        <taxon>Sordariomycetes</taxon>
        <taxon>Hypocreomycetidae</taxon>
        <taxon>Hypocreales</taxon>
        <taxon>Ophiocordycipitaceae</taxon>
        <taxon>Tolypocladium</taxon>
    </lineage>
</organism>
<dbReference type="AlphaFoldDB" id="A0A0L0N100"/>
<gene>
    <name evidence="1" type="ORF">TOPH_07529</name>
</gene>
<protein>
    <submittedName>
        <fullName evidence="1">Uncharacterized protein</fullName>
    </submittedName>
</protein>
<reference evidence="1 2" key="1">
    <citation type="journal article" date="2015" name="BMC Genomics">
        <title>The genome of the truffle-parasite Tolypocladium ophioglossoides and the evolution of antifungal peptaibiotics.</title>
        <authorList>
            <person name="Quandt C.A."/>
            <person name="Bushley K.E."/>
            <person name="Spatafora J.W."/>
        </authorList>
    </citation>
    <scope>NUCLEOTIDE SEQUENCE [LARGE SCALE GENOMIC DNA]</scope>
    <source>
        <strain evidence="1 2">CBS 100239</strain>
    </source>
</reference>
<sequence>MDGSASPSGGVNLSAVKVCPARVQVHVTVLGRLKSIVISFGGSCLGFRGSGSALQFPSPSRDCESRSGPSDRHAISRKGITGAAAAAAQLVSSTNGRILFHNSEKMQRLNRGGCARRLSASSLYERKANGPFMGKLVSKGTIVNIDGEDYVEYRVLTKQSSF</sequence>
<proteinExistence type="predicted"/>
<dbReference type="OrthoDB" id="5235778at2759"/>
<dbReference type="EMBL" id="LFRF01000032">
    <property type="protein sequence ID" value="KND87772.1"/>
    <property type="molecule type" value="Genomic_DNA"/>
</dbReference>
<evidence type="ECO:0000313" key="2">
    <source>
        <dbReference type="Proteomes" id="UP000036947"/>
    </source>
</evidence>
<accession>A0A0L0N100</accession>
<keyword evidence="2" id="KW-1185">Reference proteome</keyword>
<dbReference type="STRING" id="1163406.A0A0L0N100"/>